<evidence type="ECO:0000256" key="1">
    <source>
        <dbReference type="SAM" id="MobiDB-lite"/>
    </source>
</evidence>
<feature type="compositionally biased region" description="Acidic residues" evidence="1">
    <location>
        <begin position="167"/>
        <end position="178"/>
    </location>
</feature>
<dbReference type="GO" id="GO:0005975">
    <property type="term" value="P:carbohydrate metabolic process"/>
    <property type="evidence" value="ECO:0007669"/>
    <property type="project" value="InterPro"/>
</dbReference>
<accession>A0A1X7BQ60</accession>
<organism evidence="2 3">
    <name type="scientific">Roseovarius aestuarii</name>
    <dbReference type="NCBI Taxonomy" id="475083"/>
    <lineage>
        <taxon>Bacteria</taxon>
        <taxon>Pseudomonadati</taxon>
        <taxon>Pseudomonadota</taxon>
        <taxon>Alphaproteobacteria</taxon>
        <taxon>Rhodobacterales</taxon>
        <taxon>Roseobacteraceae</taxon>
        <taxon>Roseovarius</taxon>
    </lineage>
</organism>
<reference evidence="2 3" key="1">
    <citation type="submission" date="2017-03" db="EMBL/GenBank/DDBJ databases">
        <authorList>
            <person name="Afonso C.L."/>
            <person name="Miller P.J."/>
            <person name="Scott M.A."/>
            <person name="Spackman E."/>
            <person name="Goraichik I."/>
            <person name="Dimitrov K.M."/>
            <person name="Suarez D.L."/>
            <person name="Swayne D.E."/>
        </authorList>
    </citation>
    <scope>NUCLEOTIDE SEQUENCE [LARGE SCALE GENOMIC DNA]</scope>
    <source>
        <strain evidence="2 3">CECT 7745</strain>
    </source>
</reference>
<dbReference type="Pfam" id="PF04748">
    <property type="entry name" value="Polysacc_deac_2"/>
    <property type="match status" value="1"/>
</dbReference>
<gene>
    <name evidence="2" type="ORF">ROA7745_01556</name>
</gene>
<sequence length="498" mass="51564">MARGTLSGMIAGIVVSGLAVGTASVLTEIPGTGAPEAVAIEVPAGSEFDQSRDDTQADLPDVQETPDAGDVARIEAPEPDDLSAIGSDDRASAAQPETDDTEVALNTPATGESGTGIAVETDTPILPNPQANAPEAPLSEEELSISTDPAQPAQPDIAEEAPSFTEEAADADDTDAATEENTASVDVQDQVADLSLPVVEPPEEAADAPESDTAPTPEVEDAAQTEGDTNSGIIEDIATNVTTDRLPSVSDAPEETAVEGETEDGAAAEADDATLPPIQRFAAEFENPDNKPLMSIVLIDDGSSPIDLDALTSFPYTLNFAVDTGWSGATDAMRKYRDAGFEVLAIIDLPEGASAADIEVSMQSYLTRVPEAVAIMEGQGRGLQSSRDASEQLADILLDSGHGAVMFANGLNTAQKLVARAGVPSVSVFRDFDAKGQSATVIRRFLDQAAFRAGQEEQGVVMVGRLRADTISALLLWGLQDRAGRVAIAPVSAVLLAE</sequence>
<dbReference type="SUPFAM" id="SSF88713">
    <property type="entry name" value="Glycoside hydrolase/deacetylase"/>
    <property type="match status" value="1"/>
</dbReference>
<feature type="compositionally biased region" description="Acidic residues" evidence="1">
    <location>
        <begin position="252"/>
        <end position="272"/>
    </location>
</feature>
<dbReference type="Proteomes" id="UP000193224">
    <property type="component" value="Unassembled WGS sequence"/>
</dbReference>
<evidence type="ECO:0000313" key="3">
    <source>
        <dbReference type="Proteomes" id="UP000193224"/>
    </source>
</evidence>
<dbReference type="InterPro" id="IPR011330">
    <property type="entry name" value="Glyco_hydro/deAcase_b/a-brl"/>
</dbReference>
<dbReference type="CDD" id="cd10936">
    <property type="entry name" value="CE4_DAC2"/>
    <property type="match status" value="1"/>
</dbReference>
<keyword evidence="3" id="KW-1185">Reference proteome</keyword>
<dbReference type="EMBL" id="FWXB01000004">
    <property type="protein sequence ID" value="SMC11737.1"/>
    <property type="molecule type" value="Genomic_DNA"/>
</dbReference>
<dbReference type="RefSeq" id="WP_223413036.1">
    <property type="nucleotide sequence ID" value="NZ_FWXB01000004.1"/>
</dbReference>
<feature type="compositionally biased region" description="Acidic residues" evidence="1">
    <location>
        <begin position="201"/>
        <end position="210"/>
    </location>
</feature>
<feature type="region of interest" description="Disordered" evidence="1">
    <location>
        <begin position="42"/>
        <end position="273"/>
    </location>
</feature>
<proteinExistence type="predicted"/>
<dbReference type="InterPro" id="IPR006837">
    <property type="entry name" value="Divergent_DAC"/>
</dbReference>
<protein>
    <submittedName>
        <fullName evidence="2">Divergent polysaccharide deacetylase</fullName>
    </submittedName>
</protein>
<dbReference type="AlphaFoldDB" id="A0A1X7BQ60"/>
<evidence type="ECO:0000313" key="2">
    <source>
        <dbReference type="EMBL" id="SMC11737.1"/>
    </source>
</evidence>
<dbReference type="Gene3D" id="3.20.20.370">
    <property type="entry name" value="Glycoside hydrolase/deacetylase"/>
    <property type="match status" value="1"/>
</dbReference>
<name>A0A1X7BQ60_9RHOB</name>